<accession>A0A1W2F1H4</accession>
<reference evidence="1 2" key="1">
    <citation type="submission" date="2017-04" db="EMBL/GenBank/DDBJ databases">
        <authorList>
            <person name="Afonso C.L."/>
            <person name="Miller P.J."/>
            <person name="Scott M.A."/>
            <person name="Spackman E."/>
            <person name="Goraichik I."/>
            <person name="Dimitrov K.M."/>
            <person name="Suarez D.L."/>
            <person name="Swayne D.E."/>
        </authorList>
    </citation>
    <scope>NUCLEOTIDE SEQUENCE [LARGE SCALE GENOMIC DNA]</scope>
    <source>
        <strain evidence="1 2">DSM 5090</strain>
    </source>
</reference>
<gene>
    <name evidence="1" type="ORF">SAMN04488500_13714</name>
</gene>
<keyword evidence="2" id="KW-1185">Reference proteome</keyword>
<protein>
    <submittedName>
        <fullName evidence="1">Uncharacterized protein</fullName>
    </submittedName>
</protein>
<proteinExistence type="predicted"/>
<organism evidence="1 2">
    <name type="scientific">Sporomusa malonica</name>
    <dbReference type="NCBI Taxonomy" id="112901"/>
    <lineage>
        <taxon>Bacteria</taxon>
        <taxon>Bacillati</taxon>
        <taxon>Bacillota</taxon>
        <taxon>Negativicutes</taxon>
        <taxon>Selenomonadales</taxon>
        <taxon>Sporomusaceae</taxon>
        <taxon>Sporomusa</taxon>
    </lineage>
</organism>
<sequence>MDIELFNASHITDAAELICKNYYEEASQINALPLHVNSTMVCNLLADLVEIKLAYVQ</sequence>
<dbReference type="RefSeq" id="WP_176215670.1">
    <property type="nucleotide sequence ID" value="NZ_CP155572.1"/>
</dbReference>
<evidence type="ECO:0000313" key="2">
    <source>
        <dbReference type="Proteomes" id="UP000192738"/>
    </source>
</evidence>
<dbReference type="Proteomes" id="UP000192738">
    <property type="component" value="Unassembled WGS sequence"/>
</dbReference>
<dbReference type="AlphaFoldDB" id="A0A1W2F1H4"/>
<evidence type="ECO:0000313" key="1">
    <source>
        <dbReference type="EMBL" id="SMD15316.1"/>
    </source>
</evidence>
<name>A0A1W2F1H4_9FIRM</name>
<dbReference type="EMBL" id="FWXI01000037">
    <property type="protein sequence ID" value="SMD15316.1"/>
    <property type="molecule type" value="Genomic_DNA"/>
</dbReference>